<accession>A0A518DPR2</accession>
<keyword evidence="3" id="KW-1185">Reference proteome</keyword>
<dbReference type="RefSeq" id="WP_197443087.1">
    <property type="nucleotide sequence ID" value="NZ_CP036433.1"/>
</dbReference>
<dbReference type="KEGG" id="lcre:Pla8534_16020"/>
<keyword evidence="1" id="KW-0472">Membrane</keyword>
<name>A0A518DPR2_9BACT</name>
<protein>
    <submittedName>
        <fullName evidence="2">Uncharacterized protein</fullName>
    </submittedName>
</protein>
<reference evidence="2 3" key="1">
    <citation type="submission" date="2019-02" db="EMBL/GenBank/DDBJ databases">
        <title>Deep-cultivation of Planctomycetes and their phenomic and genomic characterization uncovers novel biology.</title>
        <authorList>
            <person name="Wiegand S."/>
            <person name="Jogler M."/>
            <person name="Boedeker C."/>
            <person name="Pinto D."/>
            <person name="Vollmers J."/>
            <person name="Rivas-Marin E."/>
            <person name="Kohn T."/>
            <person name="Peeters S.H."/>
            <person name="Heuer A."/>
            <person name="Rast P."/>
            <person name="Oberbeckmann S."/>
            <person name="Bunk B."/>
            <person name="Jeske O."/>
            <person name="Meyerdierks A."/>
            <person name="Storesund J.E."/>
            <person name="Kallscheuer N."/>
            <person name="Luecker S."/>
            <person name="Lage O.M."/>
            <person name="Pohl T."/>
            <person name="Merkel B.J."/>
            <person name="Hornburger P."/>
            <person name="Mueller R.-W."/>
            <person name="Bruemmer F."/>
            <person name="Labrenz M."/>
            <person name="Spormann A.M."/>
            <person name="Op den Camp H."/>
            <person name="Overmann J."/>
            <person name="Amann R."/>
            <person name="Jetten M.S.M."/>
            <person name="Mascher T."/>
            <person name="Medema M.H."/>
            <person name="Devos D.P."/>
            <person name="Kaster A.-K."/>
            <person name="Ovreas L."/>
            <person name="Rohde M."/>
            <person name="Galperin M.Y."/>
            <person name="Jogler C."/>
        </authorList>
    </citation>
    <scope>NUCLEOTIDE SEQUENCE [LARGE SCALE GENOMIC DNA]</scope>
    <source>
        <strain evidence="2 3">Pla85_3_4</strain>
    </source>
</reference>
<gene>
    <name evidence="2" type="ORF">Pla8534_16020</name>
</gene>
<sequence>MHPHMNDSTNQQLQQDRMTAIIGLVVIAILIAVMFWLGSLPGVAPQAPSGWPIMP</sequence>
<feature type="transmembrane region" description="Helical" evidence="1">
    <location>
        <begin position="20"/>
        <end position="38"/>
    </location>
</feature>
<dbReference type="Proteomes" id="UP000317648">
    <property type="component" value="Chromosome"/>
</dbReference>
<keyword evidence="1" id="KW-1133">Transmembrane helix</keyword>
<proteinExistence type="predicted"/>
<evidence type="ECO:0000313" key="2">
    <source>
        <dbReference type="EMBL" id="QDU93819.1"/>
    </source>
</evidence>
<dbReference type="EMBL" id="CP036433">
    <property type="protein sequence ID" value="QDU93819.1"/>
    <property type="molecule type" value="Genomic_DNA"/>
</dbReference>
<evidence type="ECO:0000313" key="3">
    <source>
        <dbReference type="Proteomes" id="UP000317648"/>
    </source>
</evidence>
<organism evidence="2 3">
    <name type="scientific">Lignipirellula cremea</name>
    <dbReference type="NCBI Taxonomy" id="2528010"/>
    <lineage>
        <taxon>Bacteria</taxon>
        <taxon>Pseudomonadati</taxon>
        <taxon>Planctomycetota</taxon>
        <taxon>Planctomycetia</taxon>
        <taxon>Pirellulales</taxon>
        <taxon>Pirellulaceae</taxon>
        <taxon>Lignipirellula</taxon>
    </lineage>
</organism>
<dbReference type="AlphaFoldDB" id="A0A518DPR2"/>
<keyword evidence="1" id="KW-0812">Transmembrane</keyword>
<evidence type="ECO:0000256" key="1">
    <source>
        <dbReference type="SAM" id="Phobius"/>
    </source>
</evidence>